<keyword evidence="5 10" id="KW-0460">Magnesium</keyword>
<gene>
    <name evidence="10" type="primary">cas1</name>
    <name evidence="11" type="ORF">BMERY_1244</name>
</gene>
<dbReference type="InterPro" id="IPR042211">
    <property type="entry name" value="CRISPR-assoc_Cas1_N"/>
</dbReference>
<dbReference type="AlphaFoldDB" id="A0A087BJ95"/>
<keyword evidence="8 10" id="KW-0464">Manganese</keyword>
<reference evidence="11 12" key="1">
    <citation type="submission" date="2014-03" db="EMBL/GenBank/DDBJ databases">
        <title>Genomics of Bifidobacteria.</title>
        <authorList>
            <person name="Ventura M."/>
            <person name="Milani C."/>
            <person name="Lugli G.A."/>
        </authorList>
    </citation>
    <scope>NUCLEOTIDE SEQUENCE [LARGE SCALE GENOMIC DNA]</scope>
    <source>
        <strain evidence="11 12">LMG 11341</strain>
    </source>
</reference>
<dbReference type="PANTHER" id="PTHR34353:SF2">
    <property type="entry name" value="CRISPR-ASSOCIATED ENDONUCLEASE CAS1 1"/>
    <property type="match status" value="1"/>
</dbReference>
<dbReference type="InterPro" id="IPR002729">
    <property type="entry name" value="CRISPR-assoc_Cas1"/>
</dbReference>
<evidence type="ECO:0000256" key="6">
    <source>
        <dbReference type="ARBA" id="ARBA00023118"/>
    </source>
</evidence>
<dbReference type="GO" id="GO:0043571">
    <property type="term" value="P:maintenance of CRISPR repeat elements"/>
    <property type="evidence" value="ECO:0007669"/>
    <property type="project" value="UniProtKB-UniRule"/>
</dbReference>
<dbReference type="InterPro" id="IPR050646">
    <property type="entry name" value="Cas1"/>
</dbReference>
<comment type="subunit">
    <text evidence="9 10">Homodimer, forms a heterotetramer with a Cas2 homodimer.</text>
</comment>
<comment type="cofactor">
    <cofactor evidence="10">
        <name>Mg(2+)</name>
        <dbReference type="ChEBI" id="CHEBI:18420"/>
    </cofactor>
    <cofactor evidence="10">
        <name>Mn(2+)</name>
        <dbReference type="ChEBI" id="CHEBI:29035"/>
    </cofactor>
</comment>
<keyword evidence="12" id="KW-1185">Reference proteome</keyword>
<feature type="binding site" evidence="10">
    <location>
        <position position="205"/>
    </location>
    <ligand>
        <name>Mn(2+)</name>
        <dbReference type="ChEBI" id="CHEBI:29035"/>
    </ligand>
</feature>
<dbReference type="EMBL" id="JGZC01000004">
    <property type="protein sequence ID" value="KFI71095.1"/>
    <property type="molecule type" value="Genomic_DNA"/>
</dbReference>
<dbReference type="STRING" id="78345.BMERY_1244"/>
<keyword evidence="3 10" id="KW-0255">Endonuclease</keyword>
<accession>A0A087BJ95</accession>
<dbReference type="GO" id="GO:0003677">
    <property type="term" value="F:DNA binding"/>
    <property type="evidence" value="ECO:0007669"/>
    <property type="project" value="UniProtKB-KW"/>
</dbReference>
<evidence type="ECO:0000256" key="10">
    <source>
        <dbReference type="HAMAP-Rule" id="MF_01470"/>
    </source>
</evidence>
<dbReference type="GO" id="GO:0004520">
    <property type="term" value="F:DNA endonuclease activity"/>
    <property type="evidence" value="ECO:0007669"/>
    <property type="project" value="InterPro"/>
</dbReference>
<dbReference type="Gene3D" id="1.20.120.920">
    <property type="entry name" value="CRISPR-associated endonuclease Cas1, C-terminal domain"/>
    <property type="match status" value="1"/>
</dbReference>
<feature type="binding site" evidence="10">
    <location>
        <position position="220"/>
    </location>
    <ligand>
        <name>Mn(2+)</name>
        <dbReference type="ChEBI" id="CHEBI:29035"/>
    </ligand>
</feature>
<dbReference type="NCBIfam" id="TIGR03639">
    <property type="entry name" value="cas1_NMENI"/>
    <property type="match status" value="1"/>
</dbReference>
<dbReference type="InterPro" id="IPR042206">
    <property type="entry name" value="CRISPR-assoc_Cas1_C"/>
</dbReference>
<name>A0A087BJ95_9BIFI</name>
<dbReference type="HAMAP" id="MF_01470">
    <property type="entry name" value="Cas1"/>
    <property type="match status" value="1"/>
</dbReference>
<keyword evidence="1 10" id="KW-0540">Nuclease</keyword>
<dbReference type="PANTHER" id="PTHR34353">
    <property type="entry name" value="CRISPR-ASSOCIATED ENDONUCLEASE CAS1 1"/>
    <property type="match status" value="1"/>
</dbReference>
<comment type="caution">
    <text evidence="11">The sequence shown here is derived from an EMBL/GenBank/DDBJ whole genome shotgun (WGS) entry which is preliminary data.</text>
</comment>
<evidence type="ECO:0000313" key="12">
    <source>
        <dbReference type="Proteomes" id="UP000029060"/>
    </source>
</evidence>
<evidence type="ECO:0000256" key="2">
    <source>
        <dbReference type="ARBA" id="ARBA00022723"/>
    </source>
</evidence>
<dbReference type="RefSeq" id="WP_033522168.1">
    <property type="nucleotide sequence ID" value="NZ_CAMJII010000001.1"/>
</dbReference>
<dbReference type="GO" id="GO:0046872">
    <property type="term" value="F:metal ion binding"/>
    <property type="evidence" value="ECO:0007669"/>
    <property type="project" value="UniProtKB-UniRule"/>
</dbReference>
<evidence type="ECO:0000256" key="9">
    <source>
        <dbReference type="ARBA" id="ARBA00038592"/>
    </source>
</evidence>
<organism evidence="11 12">
    <name type="scientific">Bifidobacterium merycicum</name>
    <dbReference type="NCBI Taxonomy" id="78345"/>
    <lineage>
        <taxon>Bacteria</taxon>
        <taxon>Bacillati</taxon>
        <taxon>Actinomycetota</taxon>
        <taxon>Actinomycetes</taxon>
        <taxon>Bifidobacteriales</taxon>
        <taxon>Bifidobacteriaceae</taxon>
        <taxon>Bifidobacterium</taxon>
    </lineage>
</organism>
<keyword evidence="2 10" id="KW-0479">Metal-binding</keyword>
<proteinExistence type="inferred from homology"/>
<dbReference type="GO" id="GO:0016787">
    <property type="term" value="F:hydrolase activity"/>
    <property type="evidence" value="ECO:0007669"/>
    <property type="project" value="UniProtKB-KW"/>
</dbReference>
<evidence type="ECO:0000256" key="1">
    <source>
        <dbReference type="ARBA" id="ARBA00022722"/>
    </source>
</evidence>
<dbReference type="InterPro" id="IPR019855">
    <property type="entry name" value="CRISPR-assoc_Cas1_NMENI"/>
</dbReference>
<protein>
    <recommendedName>
        <fullName evidence="10">CRISPR-associated endonuclease Cas1</fullName>
        <ecNumber evidence="10">3.1.-.-</ecNumber>
    </recommendedName>
</protein>
<keyword evidence="7 10" id="KW-0238">DNA-binding</keyword>
<feature type="binding site" evidence="10">
    <location>
        <position position="148"/>
    </location>
    <ligand>
        <name>Mn(2+)</name>
        <dbReference type="ChEBI" id="CHEBI:29035"/>
    </ligand>
</feature>
<evidence type="ECO:0000256" key="3">
    <source>
        <dbReference type="ARBA" id="ARBA00022759"/>
    </source>
</evidence>
<dbReference type="Proteomes" id="UP000029060">
    <property type="component" value="Unassembled WGS sequence"/>
</dbReference>
<dbReference type="Pfam" id="PF01867">
    <property type="entry name" value="Cas_Cas1"/>
    <property type="match status" value="1"/>
</dbReference>
<evidence type="ECO:0000256" key="5">
    <source>
        <dbReference type="ARBA" id="ARBA00022842"/>
    </source>
</evidence>
<comment type="similarity">
    <text evidence="10">Belongs to the CRISPR-associated endonuclease Cas1 family.</text>
</comment>
<dbReference type="NCBIfam" id="TIGR00287">
    <property type="entry name" value="cas1"/>
    <property type="match status" value="1"/>
</dbReference>
<sequence length="294" mass="33825">MAWRNVVITKHCKISTKLKLLVVQTDDDVYQFPLDDLGTVMISTTQAVVTANAMANLLKRDVKVIFCDEKHLPIGETNPYETESSRRSCIIQQMCWSEDRRNILWQRIVQEKIAHQMQVLERWCPCSDAEKIGALAADVKSGDSDNREAVAAHMYFPRLFTYEFVRSDDDNQINGLLDYGYAILMSEVARKIAEIGYLTEFGIHHDSERNPFNLACDFMEPFRPFVDQEVFKLSGRSLESEVKEELIKLMRTDLPQYGTTITQLINVFVRDSLRYLAGEGCLPELGFWRCDTES</sequence>
<evidence type="ECO:0000256" key="4">
    <source>
        <dbReference type="ARBA" id="ARBA00022801"/>
    </source>
</evidence>
<keyword evidence="4 10" id="KW-0378">Hydrolase</keyword>
<evidence type="ECO:0000313" key="11">
    <source>
        <dbReference type="EMBL" id="KFI71095.1"/>
    </source>
</evidence>
<keyword evidence="6 10" id="KW-0051">Antiviral defense</keyword>
<dbReference type="EC" id="3.1.-.-" evidence="10"/>
<evidence type="ECO:0000256" key="8">
    <source>
        <dbReference type="ARBA" id="ARBA00023211"/>
    </source>
</evidence>
<dbReference type="OrthoDB" id="1550386at2"/>
<dbReference type="Gene3D" id="3.100.10.20">
    <property type="entry name" value="CRISPR-associated endonuclease Cas1, N-terminal domain"/>
    <property type="match status" value="1"/>
</dbReference>
<evidence type="ECO:0000256" key="7">
    <source>
        <dbReference type="ARBA" id="ARBA00023125"/>
    </source>
</evidence>
<comment type="function">
    <text evidence="10">CRISPR (clustered regularly interspaced short palindromic repeat), is an adaptive immune system that provides protection against mobile genetic elements (viruses, transposable elements and conjugative plasmids). CRISPR clusters contain spacers, sequences complementary to antecedent mobile elements, and target invading nucleic acids. CRISPR clusters are transcribed and processed into CRISPR RNA (crRNA). Acts as a dsDNA endonuclease. Involved in the integration of spacer DNA into the CRISPR cassette.</text>
</comment>
<dbReference type="eggNOG" id="COG1518">
    <property type="taxonomic scope" value="Bacteria"/>
</dbReference>
<dbReference type="GO" id="GO:0051607">
    <property type="term" value="P:defense response to virus"/>
    <property type="evidence" value="ECO:0007669"/>
    <property type="project" value="UniProtKB-UniRule"/>
</dbReference>